<dbReference type="EMBL" id="HBIW01003613">
    <property type="protein sequence ID" value="CAE0687546.1"/>
    <property type="molecule type" value="Transcribed_RNA"/>
</dbReference>
<organism evidence="1">
    <name type="scientific">Pelagomonas calceolata</name>
    <dbReference type="NCBI Taxonomy" id="35677"/>
    <lineage>
        <taxon>Eukaryota</taxon>
        <taxon>Sar</taxon>
        <taxon>Stramenopiles</taxon>
        <taxon>Ochrophyta</taxon>
        <taxon>Pelagophyceae</taxon>
        <taxon>Pelagomonadales</taxon>
        <taxon>Pelagomonadaceae</taxon>
        <taxon>Pelagomonas</taxon>
    </lineage>
</organism>
<gene>
    <name evidence="1" type="ORF">PCAL00307_LOCUS2980</name>
</gene>
<sequence length="130" mass="14386">MPTELKSAPAVNPLKTKYLFSAGAPYGTSEGTERFPEKTLEFTNAAAGETFHSSCAARERNRRAATVPRPPYRVADTAAQRWDRAASEVPYDEATLRQSYVRTGARATFSRGLHHNLGFVRRSVRARLTG</sequence>
<evidence type="ECO:0000313" key="1">
    <source>
        <dbReference type="EMBL" id="CAE0687546.1"/>
    </source>
</evidence>
<name>A0A7S3ZMB5_9STRA</name>
<protein>
    <submittedName>
        <fullName evidence="1">Uncharacterized protein</fullName>
    </submittedName>
</protein>
<proteinExistence type="predicted"/>
<dbReference type="AlphaFoldDB" id="A0A7S3ZMB5"/>
<reference evidence="1" key="1">
    <citation type="submission" date="2021-01" db="EMBL/GenBank/DDBJ databases">
        <authorList>
            <person name="Corre E."/>
            <person name="Pelletier E."/>
            <person name="Niang G."/>
            <person name="Scheremetjew M."/>
            <person name="Finn R."/>
            <person name="Kale V."/>
            <person name="Holt S."/>
            <person name="Cochrane G."/>
            <person name="Meng A."/>
            <person name="Brown T."/>
            <person name="Cohen L."/>
        </authorList>
    </citation>
    <scope>NUCLEOTIDE SEQUENCE</scope>
    <source>
        <strain evidence="1">CCMP1756</strain>
    </source>
</reference>
<accession>A0A7S3ZMB5</accession>